<proteinExistence type="inferred from homology"/>
<evidence type="ECO:0000259" key="5">
    <source>
        <dbReference type="Pfam" id="PF00082"/>
    </source>
</evidence>
<dbReference type="InterPro" id="IPR022398">
    <property type="entry name" value="Peptidase_S8_His-AS"/>
</dbReference>
<evidence type="ECO:0000256" key="3">
    <source>
        <dbReference type="ARBA" id="ARBA00022801"/>
    </source>
</evidence>
<evidence type="ECO:0000256" key="2">
    <source>
        <dbReference type="ARBA" id="ARBA00022670"/>
    </source>
</evidence>
<keyword evidence="7" id="KW-1185">Reference proteome</keyword>
<feature type="domain" description="Peptidase S8/S53" evidence="5">
    <location>
        <begin position="123"/>
        <end position="247"/>
    </location>
</feature>
<evidence type="ECO:0000256" key="4">
    <source>
        <dbReference type="ARBA" id="ARBA00022825"/>
    </source>
</evidence>
<keyword evidence="4" id="KW-0720">Serine protease</keyword>
<dbReference type="PROSITE" id="PS00137">
    <property type="entry name" value="SUBTILASE_HIS"/>
    <property type="match status" value="1"/>
</dbReference>
<sequence>MIESEFNCLTDASQELWNKRHHGLTNEEIKKLYAEGNYETYFIEFYGDIGAAFSKIDFGGVYVTDKFFAILVVKKGMLNTLIDMVPEITNVQPSALYCLSDLSIDDDINKEFMFYNHNMPLNGEGVIVGIIGTGIDYLNPRFTDTLGESRIINIWDQTIEKGPIPKFFPYGTEYSKEDITNAIKGKAIGGSPYEVVAHKDENGHGTAIAGIIGGRNLGNDDKFKSIAPNCEFAIVKLAKAQKTTFEVAHMEEPNENVYETISVASAIRYLSDLQEKLKKPMVVYLPLGTNFGGRDGITLLERYIDNLTQRRTFSIVTNTGNQGSGRTHASGLVRATGDIEHIPIKVDPLQKSLIVSIYTRRPDIINIGLTNPQGNSIKRIPKPTAKEKNKFLTLEENNISIEYLVGESSTGFNSINMLIKNITEGIWNVDLYGESIASGLYDAWLPQSNLLKGDTRFLSPNPNTTLLTPCSAMNVISTSYYNQFTNEVVEDSGRGFPRNGKIEPVLTTEGVNLLTVGINNSLVLGTGEAMAGAILAGAIALIYQWGIVEGNLPHLYASRLKTILISSTIKDNKKIYPNEACGFGRLDFKTLFEVLSRSSTENKNCNCQCNDRDKALQCLYINIPQEIYKNMRKDDLK</sequence>
<dbReference type="PANTHER" id="PTHR43806:SF11">
    <property type="entry name" value="CEREVISIN-RELATED"/>
    <property type="match status" value="1"/>
</dbReference>
<dbReference type="GO" id="GO:0008233">
    <property type="term" value="F:peptidase activity"/>
    <property type="evidence" value="ECO:0007669"/>
    <property type="project" value="UniProtKB-KW"/>
</dbReference>
<dbReference type="Proteomes" id="UP001519308">
    <property type="component" value="Unassembled WGS sequence"/>
</dbReference>
<evidence type="ECO:0000256" key="1">
    <source>
        <dbReference type="ARBA" id="ARBA00011073"/>
    </source>
</evidence>
<dbReference type="InterPro" id="IPR036852">
    <property type="entry name" value="Peptidase_S8/S53_dom_sf"/>
</dbReference>
<dbReference type="InterPro" id="IPR000209">
    <property type="entry name" value="Peptidase_S8/S53_dom"/>
</dbReference>
<dbReference type="InterPro" id="IPR034045">
    <property type="entry name" value="Pep_S8_CspA-like"/>
</dbReference>
<accession>A0ABS4K686</accession>
<dbReference type="GO" id="GO:0006508">
    <property type="term" value="P:proteolysis"/>
    <property type="evidence" value="ECO:0007669"/>
    <property type="project" value="UniProtKB-KW"/>
</dbReference>
<dbReference type="InterPro" id="IPR050131">
    <property type="entry name" value="Peptidase_S8_subtilisin-like"/>
</dbReference>
<dbReference type="Gene3D" id="2.60.120.1290">
    <property type="match status" value="1"/>
</dbReference>
<dbReference type="InterPro" id="IPR015500">
    <property type="entry name" value="Peptidase_S8_subtilisin-rel"/>
</dbReference>
<dbReference type="CDD" id="cd07478">
    <property type="entry name" value="Peptidases_S8_CspA-like"/>
    <property type="match status" value="1"/>
</dbReference>
<keyword evidence="2 6" id="KW-0645">Protease</keyword>
<dbReference type="PRINTS" id="PR00723">
    <property type="entry name" value="SUBTILISIN"/>
</dbReference>
<protein>
    <submittedName>
        <fullName evidence="6">Subtilisin family serine protease</fullName>
    </submittedName>
</protein>
<organism evidence="6 7">
    <name type="scientific">Clostridium punense</name>
    <dbReference type="NCBI Taxonomy" id="1054297"/>
    <lineage>
        <taxon>Bacteria</taxon>
        <taxon>Bacillati</taxon>
        <taxon>Bacillota</taxon>
        <taxon>Clostridia</taxon>
        <taxon>Eubacteriales</taxon>
        <taxon>Clostridiaceae</taxon>
        <taxon>Clostridium</taxon>
    </lineage>
</organism>
<dbReference type="RefSeq" id="WP_021283547.1">
    <property type="nucleotide sequence ID" value="NZ_JAGGLL010000026.1"/>
</dbReference>
<keyword evidence="3" id="KW-0378">Hydrolase</keyword>
<dbReference type="EMBL" id="JAGGLL010000026">
    <property type="protein sequence ID" value="MBP2023293.1"/>
    <property type="molecule type" value="Genomic_DNA"/>
</dbReference>
<evidence type="ECO:0000313" key="7">
    <source>
        <dbReference type="Proteomes" id="UP001519308"/>
    </source>
</evidence>
<gene>
    <name evidence="6" type="ORF">J2Z44_003130</name>
</gene>
<comment type="caution">
    <text evidence="6">The sequence shown here is derived from an EMBL/GenBank/DDBJ whole genome shotgun (WGS) entry which is preliminary data.</text>
</comment>
<comment type="similarity">
    <text evidence="1">Belongs to the peptidase S8 family.</text>
</comment>
<dbReference type="Gene3D" id="3.40.50.200">
    <property type="entry name" value="Peptidase S8/S53 domain"/>
    <property type="match status" value="1"/>
</dbReference>
<dbReference type="SUPFAM" id="SSF52743">
    <property type="entry name" value="Subtilisin-like"/>
    <property type="match status" value="1"/>
</dbReference>
<dbReference type="Pfam" id="PF00082">
    <property type="entry name" value="Peptidase_S8"/>
    <property type="match status" value="1"/>
</dbReference>
<evidence type="ECO:0000313" key="6">
    <source>
        <dbReference type="EMBL" id="MBP2023293.1"/>
    </source>
</evidence>
<name>A0ABS4K686_9CLOT</name>
<reference evidence="6 7" key="1">
    <citation type="submission" date="2021-03" db="EMBL/GenBank/DDBJ databases">
        <title>Genomic Encyclopedia of Type Strains, Phase IV (KMG-IV): sequencing the most valuable type-strain genomes for metagenomic binning, comparative biology and taxonomic classification.</title>
        <authorList>
            <person name="Goeker M."/>
        </authorList>
    </citation>
    <scope>NUCLEOTIDE SEQUENCE [LARGE SCALE GENOMIC DNA]</scope>
    <source>
        <strain evidence="6 7">DSM 28650</strain>
    </source>
</reference>
<dbReference type="PANTHER" id="PTHR43806">
    <property type="entry name" value="PEPTIDASE S8"/>
    <property type="match status" value="1"/>
</dbReference>